<reference evidence="1 2" key="1">
    <citation type="journal article" date="2012" name="J. Virol.">
        <title>Complete Genome Sequences of 138 Mycobacteriophages.</title>
        <authorList>
            <consortium name="the Science Education Alliance Phage Hunters Advancing Genomics and Evolutionary Science Program"/>
            <consortium name="the KwaZulu-Natal Research Institute for Tuberculosis and HIV Mycobacterial Genetics Course Students"/>
            <consortium name="the Phage Hunters Integrating Research and Education Program"/>
            <person name="Hatfull G.F."/>
        </authorList>
    </citation>
    <scope>NUCLEOTIDE SEQUENCE [LARGE SCALE GENOMIC DNA]</scope>
</reference>
<dbReference type="EMBL" id="JN201525">
    <property type="protein sequence ID" value="AEJ94048.1"/>
    <property type="molecule type" value="Genomic_DNA"/>
</dbReference>
<organism evidence="1 2">
    <name type="scientific">Mycobacterium phage Thibault</name>
    <dbReference type="NCBI Taxonomy" id="1052673"/>
    <lineage>
        <taxon>Viruses</taxon>
        <taxon>Duplodnaviria</taxon>
        <taxon>Heunggongvirae</taxon>
        <taxon>Uroviricota</taxon>
        <taxon>Caudoviricetes</taxon>
        <taxon>Omegavirus</taxon>
        <taxon>Omegavirus thibault</taxon>
    </lineage>
</organism>
<dbReference type="RefSeq" id="YP_009018136.1">
    <property type="nucleotide sequence ID" value="NC_023738.1"/>
</dbReference>
<dbReference type="OrthoDB" id="12827at10239"/>
<sequence>MAVEVLTKDHGKILHKEAATAKWDELGFLSLFSDETDASSGIAGYAAGTWVSAVKVELTEEAGKAKPRVWHRWADVPSNTRVEDRIGRAWVRWDSDELPHRDHEGPFTEVIA</sequence>
<dbReference type="Proteomes" id="UP000008391">
    <property type="component" value="Segment"/>
</dbReference>
<name>G1FGJ0_9CAUD</name>
<accession>G1FGJ0</accession>
<protein>
    <submittedName>
        <fullName evidence="1">Uncharacterized protein</fullName>
    </submittedName>
</protein>
<gene>
    <name evidence="1" type="primary">125</name>
    <name evidence="1" type="ORF">THIBAULT_125</name>
</gene>
<evidence type="ECO:0000313" key="1">
    <source>
        <dbReference type="EMBL" id="AEJ94048.1"/>
    </source>
</evidence>
<keyword evidence="2" id="KW-1185">Reference proteome</keyword>
<proteinExistence type="predicted"/>
<dbReference type="GeneID" id="18566060"/>
<evidence type="ECO:0000313" key="2">
    <source>
        <dbReference type="Proteomes" id="UP000008391"/>
    </source>
</evidence>
<dbReference type="KEGG" id="vg:18566060"/>